<dbReference type="InterPro" id="IPR036179">
    <property type="entry name" value="Ig-like_dom_sf"/>
</dbReference>
<feature type="domain" description="Ig-like" evidence="2">
    <location>
        <begin position="418"/>
        <end position="499"/>
    </location>
</feature>
<accession>A0A423TRK2</accession>
<name>A0A423TRK2_PENVA</name>
<dbReference type="InterPro" id="IPR007110">
    <property type="entry name" value="Ig-like_dom"/>
</dbReference>
<feature type="region of interest" description="Disordered" evidence="1">
    <location>
        <begin position="119"/>
        <end position="139"/>
    </location>
</feature>
<dbReference type="SUPFAM" id="SSF48726">
    <property type="entry name" value="Immunoglobulin"/>
    <property type="match status" value="2"/>
</dbReference>
<dbReference type="Gene3D" id="2.60.40.10">
    <property type="entry name" value="Immunoglobulins"/>
    <property type="match status" value="2"/>
</dbReference>
<dbReference type="PANTHER" id="PTHR23278:SF25">
    <property type="entry name" value="GH14967P"/>
    <property type="match status" value="1"/>
</dbReference>
<feature type="domain" description="Ig-like" evidence="2">
    <location>
        <begin position="7"/>
        <end position="73"/>
    </location>
</feature>
<dbReference type="PANTHER" id="PTHR23278">
    <property type="entry name" value="SIDESTEP PROTEIN"/>
    <property type="match status" value="1"/>
</dbReference>
<organism evidence="3 4">
    <name type="scientific">Penaeus vannamei</name>
    <name type="common">Whiteleg shrimp</name>
    <name type="synonym">Litopenaeus vannamei</name>
    <dbReference type="NCBI Taxonomy" id="6689"/>
    <lineage>
        <taxon>Eukaryota</taxon>
        <taxon>Metazoa</taxon>
        <taxon>Ecdysozoa</taxon>
        <taxon>Arthropoda</taxon>
        <taxon>Crustacea</taxon>
        <taxon>Multicrustacea</taxon>
        <taxon>Malacostraca</taxon>
        <taxon>Eumalacostraca</taxon>
        <taxon>Eucarida</taxon>
        <taxon>Decapoda</taxon>
        <taxon>Dendrobranchiata</taxon>
        <taxon>Penaeoidea</taxon>
        <taxon>Penaeidae</taxon>
        <taxon>Penaeus</taxon>
    </lineage>
</organism>
<dbReference type="CDD" id="cd00096">
    <property type="entry name" value="Ig"/>
    <property type="match status" value="1"/>
</dbReference>
<gene>
    <name evidence="3" type="ORF">C7M84_002213</name>
</gene>
<evidence type="ECO:0000256" key="1">
    <source>
        <dbReference type="SAM" id="MobiDB-lite"/>
    </source>
</evidence>
<dbReference type="SUPFAM" id="SSF49265">
    <property type="entry name" value="Fibronectin type III"/>
    <property type="match status" value="1"/>
</dbReference>
<dbReference type="OrthoDB" id="8825892at2759"/>
<dbReference type="AlphaFoldDB" id="A0A423TRK2"/>
<evidence type="ECO:0000259" key="2">
    <source>
        <dbReference type="PROSITE" id="PS50835"/>
    </source>
</evidence>
<dbReference type="Proteomes" id="UP000283509">
    <property type="component" value="Unassembled WGS sequence"/>
</dbReference>
<protein>
    <recommendedName>
        <fullName evidence="2">Ig-like domain-containing protein</fullName>
    </recommendedName>
</protein>
<dbReference type="InterPro" id="IPR013783">
    <property type="entry name" value="Ig-like_fold"/>
</dbReference>
<keyword evidence="4" id="KW-1185">Reference proteome</keyword>
<sequence length="659" mass="72410">MWKEFFPPLWVRLLSSRDPLSAGRQYVVVCQAVGAKPPANITWYLGPTRLSSHFESSLRLTPTVADAGQVLACVSDSRTIKTRMMMDDHHQQPESRPPAGVENGLREYHCVASNIEGTASRRISHSASSTSPTSPPTSFPTYSPTLFPKTFPTLPPQHPPHIPHFIPHLPHFPNTSPTLFPITFPHFIPQHFPHFIPHHFPTLFPNTFPHFAPQHPPPNNIYPHFIPQPPLWNGLYFFPHLIFPPQHFLTNNIYPTTLFTNTTYSPHTPSSPPPSPFFLTLTSSSPSPLPLPLFLTYSPPLPLASHTPLSPPPLLSSLIYLPHLPFLSSFLTNSPFPPPLPVPLLFPPIPPFLPLLSPSFSRTHLLSLSLTYSPFSLSSSHTPSLFPPIPPFFSLSLPLLHSPHPPLLPYSPPLPPPPPSPDSPVCRENQMMYHGAARYEQVNIPCELDAHPPPISFRWTFNNSGESVDIPQNHIMVEGSRATVSYTPNTELDYGTLLCWGSNSVGVQRHPCVFHVFPAGPPDPVHNCSVYNLSVTVVNVRCLAGFDGGLPQTFILELYDPHTNVLVGNTTNTVPKFSVPGLAPGVGLLGVVYSTNAKGRGQMINLQVFTLKDVAERRTAAVKPPPHASVSSVRITAIIAVVMACWAASSSWPSSSAPS</sequence>
<evidence type="ECO:0000313" key="3">
    <source>
        <dbReference type="EMBL" id="ROT79085.1"/>
    </source>
</evidence>
<reference evidence="3 4" key="2">
    <citation type="submission" date="2019-01" db="EMBL/GenBank/DDBJ databases">
        <title>The decoding of complex shrimp genome reveals the adaptation for benthos swimmer, frequently molting mechanism and breeding impact on genome.</title>
        <authorList>
            <person name="Sun Y."/>
            <person name="Gao Y."/>
            <person name="Yu Y."/>
        </authorList>
    </citation>
    <scope>NUCLEOTIDE SEQUENCE [LARGE SCALE GENOMIC DNA]</scope>
    <source>
        <tissue evidence="3">Muscle</tissue>
    </source>
</reference>
<dbReference type="PROSITE" id="PS50835">
    <property type="entry name" value="IG_LIKE"/>
    <property type="match status" value="2"/>
</dbReference>
<proteinExistence type="predicted"/>
<dbReference type="InterPro" id="IPR036116">
    <property type="entry name" value="FN3_sf"/>
</dbReference>
<evidence type="ECO:0000313" key="4">
    <source>
        <dbReference type="Proteomes" id="UP000283509"/>
    </source>
</evidence>
<dbReference type="EMBL" id="QCYY01001294">
    <property type="protein sequence ID" value="ROT79085.1"/>
    <property type="molecule type" value="Genomic_DNA"/>
</dbReference>
<reference evidence="3 4" key="1">
    <citation type="submission" date="2018-04" db="EMBL/GenBank/DDBJ databases">
        <authorList>
            <person name="Zhang X."/>
            <person name="Yuan J."/>
            <person name="Li F."/>
            <person name="Xiang J."/>
        </authorList>
    </citation>
    <scope>NUCLEOTIDE SEQUENCE [LARGE SCALE GENOMIC DNA]</scope>
    <source>
        <tissue evidence="3">Muscle</tissue>
    </source>
</reference>
<comment type="caution">
    <text evidence="3">The sequence shown here is derived from an EMBL/GenBank/DDBJ whole genome shotgun (WGS) entry which is preliminary data.</text>
</comment>